<evidence type="ECO:0000256" key="5">
    <source>
        <dbReference type="SAM" id="Phobius"/>
    </source>
</evidence>
<feature type="transmembrane region" description="Helical" evidence="5">
    <location>
        <begin position="108"/>
        <end position="129"/>
    </location>
</feature>
<sequence length="204" mass="22116">MSTNIYSYLLFKSLYQPLEAFKRLSQAEPSPIGVMLRYSIWLLILPPVFSLIGAANFGWRLGAAEPLRLPMEALLLVSSGYFLVLVFGLFSTALISRWMAATYGASTALGRHVALVTIVGEPLAVGSLAHLFPDVFINILIIIPTMIWSMYLLYKGIPIVLGITSEKGVLMASSLVGWLLVAAVSLLGLSMMLWTLGVGPLLGV</sequence>
<protein>
    <recommendedName>
        <fullName evidence="6">Yip1 domain-containing protein</fullName>
    </recommendedName>
</protein>
<organism evidence="7 8">
    <name type="scientific">SAR86 cluster bacterium</name>
    <dbReference type="NCBI Taxonomy" id="2030880"/>
    <lineage>
        <taxon>Bacteria</taxon>
        <taxon>Pseudomonadati</taxon>
        <taxon>Pseudomonadota</taxon>
        <taxon>Gammaproteobacteria</taxon>
        <taxon>SAR86 cluster</taxon>
    </lineage>
</organism>
<evidence type="ECO:0000313" key="8">
    <source>
        <dbReference type="Proteomes" id="UP000218767"/>
    </source>
</evidence>
<feature type="transmembrane region" description="Helical" evidence="5">
    <location>
        <begin position="175"/>
        <end position="196"/>
    </location>
</feature>
<evidence type="ECO:0000256" key="4">
    <source>
        <dbReference type="ARBA" id="ARBA00023136"/>
    </source>
</evidence>
<keyword evidence="4 5" id="KW-0472">Membrane</keyword>
<keyword evidence="3 5" id="KW-1133">Transmembrane helix</keyword>
<dbReference type="GO" id="GO:0016020">
    <property type="term" value="C:membrane"/>
    <property type="evidence" value="ECO:0007669"/>
    <property type="project" value="UniProtKB-SubCell"/>
</dbReference>
<evidence type="ECO:0000256" key="3">
    <source>
        <dbReference type="ARBA" id="ARBA00022989"/>
    </source>
</evidence>
<evidence type="ECO:0000259" key="6">
    <source>
        <dbReference type="Pfam" id="PF04893"/>
    </source>
</evidence>
<feature type="transmembrane region" description="Helical" evidence="5">
    <location>
        <begin position="135"/>
        <end position="154"/>
    </location>
</feature>
<dbReference type="InterPro" id="IPR006977">
    <property type="entry name" value="Yip1_dom"/>
</dbReference>
<proteinExistence type="predicted"/>
<feature type="transmembrane region" description="Helical" evidence="5">
    <location>
        <begin position="73"/>
        <end position="96"/>
    </location>
</feature>
<comment type="caution">
    <text evidence="7">The sequence shown here is derived from an EMBL/GenBank/DDBJ whole genome shotgun (WGS) entry which is preliminary data.</text>
</comment>
<feature type="domain" description="Yip1" evidence="6">
    <location>
        <begin position="12"/>
        <end position="185"/>
    </location>
</feature>
<evidence type="ECO:0000256" key="2">
    <source>
        <dbReference type="ARBA" id="ARBA00022692"/>
    </source>
</evidence>
<accession>A0A2A4X3X8</accession>
<dbReference type="AlphaFoldDB" id="A0A2A4X3X8"/>
<comment type="subcellular location">
    <subcellularLocation>
        <location evidence="1">Membrane</location>
        <topology evidence="1">Multi-pass membrane protein</topology>
    </subcellularLocation>
</comment>
<dbReference type="Pfam" id="PF04893">
    <property type="entry name" value="Yip1"/>
    <property type="match status" value="1"/>
</dbReference>
<feature type="transmembrane region" description="Helical" evidence="5">
    <location>
        <begin position="40"/>
        <end position="61"/>
    </location>
</feature>
<gene>
    <name evidence="7" type="ORF">COB20_09270</name>
</gene>
<keyword evidence="2 5" id="KW-0812">Transmembrane</keyword>
<evidence type="ECO:0000256" key="1">
    <source>
        <dbReference type="ARBA" id="ARBA00004141"/>
    </source>
</evidence>
<dbReference type="Proteomes" id="UP000218767">
    <property type="component" value="Unassembled WGS sequence"/>
</dbReference>
<name>A0A2A4X3X8_9GAMM</name>
<dbReference type="EMBL" id="NVUL01000050">
    <property type="protein sequence ID" value="PCI76991.1"/>
    <property type="molecule type" value="Genomic_DNA"/>
</dbReference>
<evidence type="ECO:0000313" key="7">
    <source>
        <dbReference type="EMBL" id="PCI76991.1"/>
    </source>
</evidence>
<reference evidence="8" key="1">
    <citation type="submission" date="2017-08" db="EMBL/GenBank/DDBJ databases">
        <title>A dynamic microbial community with high functional redundancy inhabits the cold, oxic subseafloor aquifer.</title>
        <authorList>
            <person name="Tully B.J."/>
            <person name="Wheat C.G."/>
            <person name="Glazer B.T."/>
            <person name="Huber J.A."/>
        </authorList>
    </citation>
    <scope>NUCLEOTIDE SEQUENCE [LARGE SCALE GENOMIC DNA]</scope>
</reference>